<evidence type="ECO:0000313" key="3">
    <source>
        <dbReference type="EMBL" id="GAF86643.1"/>
    </source>
</evidence>
<reference evidence="3" key="1">
    <citation type="journal article" date="2014" name="Front. Microbiol.">
        <title>High frequency of phylogenetically diverse reductive dehalogenase-homologous genes in deep subseafloor sedimentary metagenomes.</title>
        <authorList>
            <person name="Kawai M."/>
            <person name="Futagami T."/>
            <person name="Toyoda A."/>
            <person name="Takaki Y."/>
            <person name="Nishi S."/>
            <person name="Hori S."/>
            <person name="Arai W."/>
            <person name="Tsubouchi T."/>
            <person name="Morono Y."/>
            <person name="Uchiyama I."/>
            <person name="Ito T."/>
            <person name="Fujiyama A."/>
            <person name="Inagaki F."/>
            <person name="Takami H."/>
        </authorList>
    </citation>
    <scope>NUCLEOTIDE SEQUENCE</scope>
    <source>
        <strain evidence="3">Expedition CK06-06</strain>
    </source>
</reference>
<dbReference type="InterPro" id="IPR006091">
    <property type="entry name" value="Acyl-CoA_Oxase/DH_mid-dom"/>
</dbReference>
<dbReference type="GO" id="GO:0003995">
    <property type="term" value="F:acyl-CoA dehydrogenase activity"/>
    <property type="evidence" value="ECO:0007669"/>
    <property type="project" value="TreeGrafter"/>
</dbReference>
<feature type="domain" description="Acyl-CoA dehydrogenase/oxidase N-terminal" evidence="2">
    <location>
        <begin position="11"/>
        <end position="103"/>
    </location>
</feature>
<dbReference type="SUPFAM" id="SSF56645">
    <property type="entry name" value="Acyl-CoA dehydrogenase NM domain-like"/>
    <property type="match status" value="1"/>
</dbReference>
<comment type="caution">
    <text evidence="3">The sequence shown here is derived from an EMBL/GenBank/DDBJ whole genome shotgun (WGS) entry which is preliminary data.</text>
</comment>
<dbReference type="GO" id="GO:0050660">
    <property type="term" value="F:flavin adenine dinucleotide binding"/>
    <property type="evidence" value="ECO:0007669"/>
    <property type="project" value="InterPro"/>
</dbReference>
<protein>
    <recommendedName>
        <fullName evidence="4">Acyl-CoA dehydrogenase</fullName>
    </recommendedName>
</protein>
<dbReference type="AlphaFoldDB" id="X0SZL7"/>
<name>X0SZL7_9ZZZZ</name>
<accession>X0SZL7</accession>
<sequence length="282" mass="30959">MPYRELNLELTEEHELLKEEVHKFAVEVLRPASIELDKMPPEDVIKKGSLWWDCMSRLYQNNYHLVLISDEYGGLGIDPLGVHIIWEELAYGSVGFAVSMGCSCFSSFYATMLCEDHLIDRFVVPFVNCKDASVMSCWGITEPAHGSDNLMAGTPFFHDPGASQQVKATKKGSNWVINGQKSAWISNGPVASDAALFVSIDPSMGFAGGGICLIDLNQAGVSRGKPLNKMGQRELPQGEIFFDEAICPEEFMIVDPDSYEAMTELTLGHANATMGAYFTGVA</sequence>
<organism evidence="3">
    <name type="scientific">marine sediment metagenome</name>
    <dbReference type="NCBI Taxonomy" id="412755"/>
    <lineage>
        <taxon>unclassified sequences</taxon>
        <taxon>metagenomes</taxon>
        <taxon>ecological metagenomes</taxon>
    </lineage>
</organism>
<evidence type="ECO:0000259" key="2">
    <source>
        <dbReference type="Pfam" id="PF02771"/>
    </source>
</evidence>
<feature type="non-terminal residue" evidence="3">
    <location>
        <position position="282"/>
    </location>
</feature>
<evidence type="ECO:0000259" key="1">
    <source>
        <dbReference type="Pfam" id="PF02770"/>
    </source>
</evidence>
<dbReference type="PANTHER" id="PTHR43884:SF12">
    <property type="entry name" value="ISOVALERYL-COA DEHYDROGENASE, MITOCHONDRIAL-RELATED"/>
    <property type="match status" value="1"/>
</dbReference>
<proteinExistence type="predicted"/>
<dbReference type="InterPro" id="IPR009100">
    <property type="entry name" value="AcylCoA_DH/oxidase_NM_dom_sf"/>
</dbReference>
<dbReference type="InterPro" id="IPR037069">
    <property type="entry name" value="AcylCoA_DH/ox_N_sf"/>
</dbReference>
<dbReference type="EMBL" id="BARS01015024">
    <property type="protein sequence ID" value="GAF86643.1"/>
    <property type="molecule type" value="Genomic_DNA"/>
</dbReference>
<feature type="domain" description="Acyl-CoA oxidase/dehydrogenase middle" evidence="1">
    <location>
        <begin position="137"/>
        <end position="244"/>
    </location>
</feature>
<evidence type="ECO:0008006" key="4">
    <source>
        <dbReference type="Google" id="ProtNLM"/>
    </source>
</evidence>
<dbReference type="Gene3D" id="1.10.540.10">
    <property type="entry name" value="Acyl-CoA dehydrogenase/oxidase, N-terminal domain"/>
    <property type="match status" value="1"/>
</dbReference>
<dbReference type="InterPro" id="IPR013786">
    <property type="entry name" value="AcylCoA_DH/ox_N"/>
</dbReference>
<gene>
    <name evidence="3" type="ORF">S01H1_24945</name>
</gene>
<dbReference type="Pfam" id="PF02771">
    <property type="entry name" value="Acyl-CoA_dh_N"/>
    <property type="match status" value="1"/>
</dbReference>
<dbReference type="Pfam" id="PF02770">
    <property type="entry name" value="Acyl-CoA_dh_M"/>
    <property type="match status" value="1"/>
</dbReference>
<dbReference type="Gene3D" id="2.40.110.10">
    <property type="entry name" value="Butyryl-CoA Dehydrogenase, subunit A, domain 2"/>
    <property type="match status" value="1"/>
</dbReference>
<dbReference type="PANTHER" id="PTHR43884">
    <property type="entry name" value="ACYL-COA DEHYDROGENASE"/>
    <property type="match status" value="1"/>
</dbReference>
<dbReference type="InterPro" id="IPR046373">
    <property type="entry name" value="Acyl-CoA_Oxase/DH_mid-dom_sf"/>
</dbReference>